<dbReference type="SUPFAM" id="SSF56349">
    <property type="entry name" value="DNA breaking-rejoining enzymes"/>
    <property type="match status" value="1"/>
</dbReference>
<evidence type="ECO:0000256" key="2">
    <source>
        <dbReference type="ARBA" id="ARBA00022908"/>
    </source>
</evidence>
<dbReference type="PROSITE" id="PS51898">
    <property type="entry name" value="TYR_RECOMBINASE"/>
    <property type="match status" value="1"/>
</dbReference>
<evidence type="ECO:0000313" key="9">
    <source>
        <dbReference type="Proteomes" id="UP001500101"/>
    </source>
</evidence>
<protein>
    <submittedName>
        <fullName evidence="8">Site-specific integrase</fullName>
    </submittedName>
</protein>
<feature type="domain" description="Core-binding (CB)" evidence="7">
    <location>
        <begin position="85"/>
        <end position="177"/>
    </location>
</feature>
<comment type="similarity">
    <text evidence="1">Belongs to the 'phage' integrase family.</text>
</comment>
<dbReference type="InterPro" id="IPR025269">
    <property type="entry name" value="SAM-like_dom"/>
</dbReference>
<proteinExistence type="inferred from homology"/>
<keyword evidence="9" id="KW-1185">Reference proteome</keyword>
<dbReference type="InterPro" id="IPR050090">
    <property type="entry name" value="Tyrosine_recombinase_XerCD"/>
</dbReference>
<evidence type="ECO:0000256" key="1">
    <source>
        <dbReference type="ARBA" id="ARBA00008857"/>
    </source>
</evidence>
<keyword evidence="3 5" id="KW-0238">DNA-binding</keyword>
<organism evidence="8 9">
    <name type="scientific">Sphingobacterium kyonggiense</name>
    <dbReference type="NCBI Taxonomy" id="714075"/>
    <lineage>
        <taxon>Bacteria</taxon>
        <taxon>Pseudomonadati</taxon>
        <taxon>Bacteroidota</taxon>
        <taxon>Sphingobacteriia</taxon>
        <taxon>Sphingobacteriales</taxon>
        <taxon>Sphingobacteriaceae</taxon>
        <taxon>Sphingobacterium</taxon>
    </lineage>
</organism>
<dbReference type="PROSITE" id="PS51900">
    <property type="entry name" value="CB"/>
    <property type="match status" value="1"/>
</dbReference>
<dbReference type="Pfam" id="PF00589">
    <property type="entry name" value="Phage_integrase"/>
    <property type="match status" value="1"/>
</dbReference>
<dbReference type="InterPro" id="IPR013762">
    <property type="entry name" value="Integrase-like_cat_sf"/>
</dbReference>
<dbReference type="InterPro" id="IPR011010">
    <property type="entry name" value="DNA_brk_join_enz"/>
</dbReference>
<dbReference type="Gene3D" id="1.10.150.130">
    <property type="match status" value="1"/>
</dbReference>
<dbReference type="Proteomes" id="UP001500101">
    <property type="component" value="Unassembled WGS sequence"/>
</dbReference>
<keyword evidence="2" id="KW-0229">DNA integration</keyword>
<evidence type="ECO:0000256" key="4">
    <source>
        <dbReference type="ARBA" id="ARBA00023172"/>
    </source>
</evidence>
<comment type="caution">
    <text evidence="8">The sequence shown here is derived from an EMBL/GenBank/DDBJ whole genome shotgun (WGS) entry which is preliminary data.</text>
</comment>
<evidence type="ECO:0000256" key="3">
    <source>
        <dbReference type="ARBA" id="ARBA00023125"/>
    </source>
</evidence>
<dbReference type="CDD" id="cd01185">
    <property type="entry name" value="INTN1_C_like"/>
    <property type="match status" value="1"/>
</dbReference>
<dbReference type="InterPro" id="IPR002104">
    <property type="entry name" value="Integrase_catalytic"/>
</dbReference>
<dbReference type="Pfam" id="PF13102">
    <property type="entry name" value="Phage_int_SAM_5"/>
    <property type="match status" value="1"/>
</dbReference>
<dbReference type="InterPro" id="IPR044068">
    <property type="entry name" value="CB"/>
</dbReference>
<gene>
    <name evidence="8" type="ORF">GCM10022216_14650</name>
</gene>
<evidence type="ECO:0000259" key="6">
    <source>
        <dbReference type="PROSITE" id="PS51898"/>
    </source>
</evidence>
<sequence>MEVYISYQKDHDRKRFPLHLKWPESKIDSNNSKLLSRSKKDPDVNDYNMIIMSERSKMNEIAKLYRLSNRILTCELLKREIFYFDPSQSVIGYFKKRRRELFKLRVISENTWKNYGSTINELENFRPTIRWEQITYNFMQEFKAWLKKKKKRNGMVLAHNTIWTRFKDLKAFLAVADQEVQVYIPKEVIEFPNTYREEESTYLNKDEVIRLIQQLDQDSLSTNQFNVLKAFLFCCFSGIRISDLYNSKYSWMISDNFMKFTMQKNSERNPKTITVPLIPIAKIFINSTGNTLFQLPSTQEYNRTLKELAGFAGIKKVLTSHVARHTFGYLIMKYVGDIYLLKKLLGHSKIATTEKYAHNDDDNNYEKTLQIQGDFEGLWKVRNAEIIQC</sequence>
<reference evidence="9" key="1">
    <citation type="journal article" date="2019" name="Int. J. Syst. Evol. Microbiol.">
        <title>The Global Catalogue of Microorganisms (GCM) 10K type strain sequencing project: providing services to taxonomists for standard genome sequencing and annotation.</title>
        <authorList>
            <consortium name="The Broad Institute Genomics Platform"/>
            <consortium name="The Broad Institute Genome Sequencing Center for Infectious Disease"/>
            <person name="Wu L."/>
            <person name="Ma J."/>
        </authorList>
    </citation>
    <scope>NUCLEOTIDE SEQUENCE [LARGE SCALE GENOMIC DNA]</scope>
    <source>
        <strain evidence="9">JCM 16704</strain>
    </source>
</reference>
<evidence type="ECO:0000259" key="7">
    <source>
        <dbReference type="PROSITE" id="PS51900"/>
    </source>
</evidence>
<dbReference type="PANTHER" id="PTHR30349">
    <property type="entry name" value="PHAGE INTEGRASE-RELATED"/>
    <property type="match status" value="1"/>
</dbReference>
<evidence type="ECO:0000256" key="5">
    <source>
        <dbReference type="PROSITE-ProRule" id="PRU01248"/>
    </source>
</evidence>
<dbReference type="Gene3D" id="1.10.443.10">
    <property type="entry name" value="Intergrase catalytic core"/>
    <property type="match status" value="1"/>
</dbReference>
<keyword evidence="4" id="KW-0233">DNA recombination</keyword>
<evidence type="ECO:0000313" key="8">
    <source>
        <dbReference type="EMBL" id="GAA4137980.1"/>
    </source>
</evidence>
<name>A0ABP7YLQ8_9SPHI</name>
<feature type="domain" description="Tyr recombinase" evidence="6">
    <location>
        <begin position="198"/>
        <end position="369"/>
    </location>
</feature>
<accession>A0ABP7YLQ8</accession>
<dbReference type="EMBL" id="BAAAZI010000006">
    <property type="protein sequence ID" value="GAA4137980.1"/>
    <property type="molecule type" value="Genomic_DNA"/>
</dbReference>
<dbReference type="InterPro" id="IPR010998">
    <property type="entry name" value="Integrase_recombinase_N"/>
</dbReference>
<dbReference type="PANTHER" id="PTHR30349:SF64">
    <property type="entry name" value="PROPHAGE INTEGRASE INTD-RELATED"/>
    <property type="match status" value="1"/>
</dbReference>